<comment type="interaction">
    <interactant intactId="EBI-8783719">
        <id>A7TJH8</id>
    </interactant>
    <interactant intactId="EBI-7193">
        <id>P16892</id>
        <label>FUS3</label>
    </interactant>
    <organismsDiffer>true</organismsDiffer>
    <experiments>2</experiments>
</comment>
<dbReference type="IntAct" id="A7TJH8">
    <property type="interactions" value="2"/>
</dbReference>
<dbReference type="RefSeq" id="XP_001645486.1">
    <property type="nucleotide sequence ID" value="XM_001645436.1"/>
</dbReference>
<feature type="compositionally biased region" description="Acidic residues" evidence="2">
    <location>
        <begin position="782"/>
        <end position="799"/>
    </location>
</feature>
<dbReference type="EMBL" id="DS480401">
    <property type="protein sequence ID" value="EDO17628.1"/>
    <property type="molecule type" value="Genomic_DNA"/>
</dbReference>
<dbReference type="OrthoDB" id="299997at2759"/>
<dbReference type="SUPFAM" id="SSF57850">
    <property type="entry name" value="RING/U-box"/>
    <property type="match status" value="1"/>
</dbReference>
<sequence length="848" mass="94860">MYSNHDEILNQLTNIGGGYQYSPVKTPVAENSSEFENSKKSTPSPFSRNKSWTSKLAKFQLSNSRKKKTPTQSPASISSQELNYSEKTNQVPSITPIITPSSQYPTRISSLPRPNSMVFHQNSRKVSSNSAHSNDSNKSQTKKNVPKQQMPFQYTKLTNLAKKSFLNESCTLCEESISNRTNGERVIQLECGHVTHQECLTISFGNSNNYDKTDIYSLFPVCAKCKVERFKSNRCIPNSDEIKDRLVSDFLIGKNSITAQSLNQLDPEMINELMSPLPSPIQEVERKSMYQSVGSPVSSFESHRSVSPINRGGMSLMNPPSGPRNRSNFGKSYSRIGSTIVASSSIHSSADDHESIFSEVASSNFDPGNDEEDKIPLPLIRSYFVEMLVNNFEGEITKWTCDDNFGLLRLVDKLSVSENGSDYTNCQCFLFEKSMVIAEINEENNAKPNNDSIFLGTSLINLKIYICTTGIKVETRNSSVLKVTINNGQNSKPSSLYLTENIDSISSKVIQKWISGLLDSELLFNESNFTSTLSLPTVIQNLGDEEEKSTFVGLISPNKIVEVARLENNRESTIIRRGITVFSGIENGTNMDTLQTMMTSVSSILSLKRERPEGIVIILQLDFRKLKDDSYIIIYNSLQALVTKYPNLIYCTVDADGFVVQYGQASKDILNLQSIYKMNKPNAGIKFSPTWLKNTIYPLGITSSLGIAILSNGSMEEARSCLLMDYKIFASPGRRHANELKIKVGYLNSDYSDKITELVEIGTWAFMLEALCYSFSLSFEDDDDDEDEDDAGDDRDYYDDYSSINSDEKSITTLLIHTPLDGTFPTPVFTEDDRDNNSIVNSLQIDYT</sequence>
<dbReference type="OMA" id="SHQECLI"/>
<feature type="compositionally biased region" description="Polar residues" evidence="2">
    <location>
        <begin position="42"/>
        <end position="54"/>
    </location>
</feature>
<keyword evidence="5" id="KW-1185">Reference proteome</keyword>
<dbReference type="GO" id="GO:0005546">
    <property type="term" value="F:phosphatidylinositol-4,5-bisphosphate binding"/>
    <property type="evidence" value="ECO:0007669"/>
    <property type="project" value="EnsemblFungi"/>
</dbReference>
<dbReference type="GO" id="GO:0000750">
    <property type="term" value="P:pheromone-dependent signal transduction involved in conjugation with cellular fusion"/>
    <property type="evidence" value="ECO:0007669"/>
    <property type="project" value="EnsemblFungi"/>
</dbReference>
<dbReference type="eggNOG" id="ENOG502QQID">
    <property type="taxonomic scope" value="Eukaryota"/>
</dbReference>
<dbReference type="KEGG" id="vpo:Kpol_1061p54"/>
<keyword evidence="1" id="KW-0862">Zinc</keyword>
<dbReference type="STRING" id="436907.A7TJH8"/>
<feature type="domain" description="RING-type" evidence="3">
    <location>
        <begin position="170"/>
        <end position="226"/>
    </location>
</feature>
<feature type="non-terminal residue" evidence="4">
    <location>
        <position position="848"/>
    </location>
</feature>
<feature type="region of interest" description="Disordered" evidence="2">
    <location>
        <begin position="782"/>
        <end position="803"/>
    </location>
</feature>
<dbReference type="FunCoup" id="A7TJH8">
    <property type="interactions" value="109"/>
</dbReference>
<gene>
    <name evidence="4" type="ORF">Kpol_1061p54</name>
</gene>
<dbReference type="GO" id="GO:0005737">
    <property type="term" value="C:cytoplasm"/>
    <property type="evidence" value="ECO:0007669"/>
    <property type="project" value="EnsemblFungi"/>
</dbReference>
<dbReference type="AlphaFoldDB" id="A7TJH8"/>
<dbReference type="Gene3D" id="3.40.50.11070">
    <property type="entry name" value="Protein Ste5, Fus3-binding domain"/>
    <property type="match status" value="1"/>
</dbReference>
<dbReference type="InterPro" id="IPR001841">
    <property type="entry name" value="Znf_RING"/>
</dbReference>
<keyword evidence="1" id="KW-0479">Metal-binding</keyword>
<keyword evidence="1" id="KW-0863">Zinc-finger</keyword>
<dbReference type="HOGENOM" id="CLU_013813_0_0_1"/>
<feature type="region of interest" description="Disordered" evidence="2">
    <location>
        <begin position="30"/>
        <end position="149"/>
    </location>
</feature>
<dbReference type="GO" id="GO:0043409">
    <property type="term" value="P:negative regulation of MAPK cascade"/>
    <property type="evidence" value="ECO:0007669"/>
    <property type="project" value="EnsemblFungi"/>
</dbReference>
<dbReference type="GO" id="GO:0008270">
    <property type="term" value="F:zinc ion binding"/>
    <property type="evidence" value="ECO:0007669"/>
    <property type="project" value="UniProtKB-KW"/>
</dbReference>
<evidence type="ECO:0000256" key="1">
    <source>
        <dbReference type="PROSITE-ProRule" id="PRU00175"/>
    </source>
</evidence>
<dbReference type="Proteomes" id="UP000000267">
    <property type="component" value="Unassembled WGS sequence"/>
</dbReference>
<accession>A7TJH8</accession>
<feature type="compositionally biased region" description="Polar residues" evidence="2">
    <location>
        <begin position="70"/>
        <end position="139"/>
    </location>
</feature>
<protein>
    <recommendedName>
        <fullName evidence="3">RING-type domain-containing protein</fullName>
    </recommendedName>
</protein>
<organism evidence="5">
    <name type="scientific">Vanderwaltozyma polyspora (strain ATCC 22028 / DSM 70294 / BCRC 21397 / CBS 2163 / NBRC 10782 / NRRL Y-8283 / UCD 57-17)</name>
    <name type="common">Kluyveromyces polysporus</name>
    <dbReference type="NCBI Taxonomy" id="436907"/>
    <lineage>
        <taxon>Eukaryota</taxon>
        <taxon>Fungi</taxon>
        <taxon>Dikarya</taxon>
        <taxon>Ascomycota</taxon>
        <taxon>Saccharomycotina</taxon>
        <taxon>Saccharomycetes</taxon>
        <taxon>Saccharomycetales</taxon>
        <taxon>Saccharomycetaceae</taxon>
        <taxon>Vanderwaltozyma</taxon>
    </lineage>
</organism>
<name>A7TJH8_VANPO</name>
<dbReference type="InterPro" id="IPR021106">
    <property type="entry name" value="Ste5_Fus3-bd_dom"/>
</dbReference>
<proteinExistence type="evidence at protein level"/>
<dbReference type="GO" id="GO:0001403">
    <property type="term" value="P:invasive growth in response to glucose limitation"/>
    <property type="evidence" value="ECO:0007669"/>
    <property type="project" value="EnsemblFungi"/>
</dbReference>
<dbReference type="InterPro" id="IPR038382">
    <property type="entry name" value="Ste5_C_sf"/>
</dbReference>
<dbReference type="GO" id="GO:0070867">
    <property type="term" value="C:mating projection tip membrane"/>
    <property type="evidence" value="ECO:0007669"/>
    <property type="project" value="EnsemblFungi"/>
</dbReference>
<dbReference type="GO" id="GO:0005078">
    <property type="term" value="F:MAP-kinase scaffold activity"/>
    <property type="evidence" value="ECO:0007669"/>
    <property type="project" value="EnsemblFungi"/>
</dbReference>
<reference evidence="4 5" key="1">
    <citation type="journal article" date="2007" name="Proc. Natl. Acad. Sci. U.S.A.">
        <title>Independent sorting-out of thousands of duplicated gene pairs in two yeast species descended from a whole-genome duplication.</title>
        <authorList>
            <person name="Scannell D.R."/>
            <person name="Frank A.C."/>
            <person name="Conant G.C."/>
            <person name="Byrne K.P."/>
            <person name="Woolfit M."/>
            <person name="Wolfe K.H."/>
        </authorList>
    </citation>
    <scope>NUCLEOTIDE SEQUENCE [LARGE SCALE GENOMIC DNA]</scope>
    <source>
        <strain evidence="5">ATCC 22028 / DSM 70294 / BCRC 21397 / CBS 2163 / NBRC 10782 / NRRL Y-8283 / UCD 57-17</strain>
    </source>
</reference>
<evidence type="ECO:0000313" key="5">
    <source>
        <dbReference type="Proteomes" id="UP000000267"/>
    </source>
</evidence>
<evidence type="ECO:0000313" key="4">
    <source>
        <dbReference type="EMBL" id="EDO17628.1"/>
    </source>
</evidence>
<dbReference type="InParanoid" id="A7TJH8"/>
<evidence type="ECO:0000256" key="2">
    <source>
        <dbReference type="SAM" id="MobiDB-lite"/>
    </source>
</evidence>
<dbReference type="GeneID" id="5545864"/>
<dbReference type="PROSITE" id="PS50089">
    <property type="entry name" value="ZF_RING_2"/>
    <property type="match status" value="1"/>
</dbReference>
<dbReference type="Gene3D" id="3.30.40.10">
    <property type="entry name" value="Zinc/RING finger domain, C3HC4 (zinc finger)"/>
    <property type="match status" value="1"/>
</dbReference>
<evidence type="ECO:0000259" key="3">
    <source>
        <dbReference type="PROSITE" id="PS50089"/>
    </source>
</evidence>
<dbReference type="GO" id="GO:0005634">
    <property type="term" value="C:nucleus"/>
    <property type="evidence" value="ECO:0007669"/>
    <property type="project" value="EnsemblFungi"/>
</dbReference>
<dbReference type="SMART" id="SM00184">
    <property type="entry name" value="RING"/>
    <property type="match status" value="1"/>
</dbReference>
<dbReference type="Pfam" id="PF12194">
    <property type="entry name" value="Ste5_C"/>
    <property type="match status" value="1"/>
</dbReference>
<dbReference type="PhylomeDB" id="A7TJH8"/>
<dbReference type="GO" id="GO:0031681">
    <property type="term" value="F:G-protein beta-subunit binding"/>
    <property type="evidence" value="ECO:0007669"/>
    <property type="project" value="EnsemblFungi"/>
</dbReference>
<dbReference type="InterPro" id="IPR013083">
    <property type="entry name" value="Znf_RING/FYVE/PHD"/>
</dbReference>